<gene>
    <name evidence="1" type="ORF">PACLA_8A074069</name>
</gene>
<accession>A0A6S7IJR1</accession>
<dbReference type="Proteomes" id="UP001152795">
    <property type="component" value="Unassembled WGS sequence"/>
</dbReference>
<sequence length="102" mass="11798">MANIHAMVYHVPRFMKIHSGIRKFSGQGVEKLNDDCWRTHLEKSNKWDAAKDVLMAEERLGVLSELQRTPRTYKKKADKYWATGIMDSRKKASLTMQSGKSQ</sequence>
<dbReference type="EMBL" id="CACRXK020010411">
    <property type="protein sequence ID" value="CAB4019335.1"/>
    <property type="molecule type" value="Genomic_DNA"/>
</dbReference>
<dbReference type="OrthoDB" id="5985028at2759"/>
<dbReference type="AlphaFoldDB" id="A0A6S7IJR1"/>
<comment type="caution">
    <text evidence="1">The sequence shown here is derived from an EMBL/GenBank/DDBJ whole genome shotgun (WGS) entry which is preliminary data.</text>
</comment>
<protein>
    <submittedName>
        <fullName evidence="1">Uncharacterized protein</fullName>
    </submittedName>
</protein>
<keyword evidence="2" id="KW-1185">Reference proteome</keyword>
<evidence type="ECO:0000313" key="1">
    <source>
        <dbReference type="EMBL" id="CAB4019335.1"/>
    </source>
</evidence>
<proteinExistence type="predicted"/>
<evidence type="ECO:0000313" key="2">
    <source>
        <dbReference type="Proteomes" id="UP001152795"/>
    </source>
</evidence>
<organism evidence="1 2">
    <name type="scientific">Paramuricea clavata</name>
    <name type="common">Red gorgonian</name>
    <name type="synonym">Violescent sea-whip</name>
    <dbReference type="NCBI Taxonomy" id="317549"/>
    <lineage>
        <taxon>Eukaryota</taxon>
        <taxon>Metazoa</taxon>
        <taxon>Cnidaria</taxon>
        <taxon>Anthozoa</taxon>
        <taxon>Octocorallia</taxon>
        <taxon>Malacalcyonacea</taxon>
        <taxon>Plexauridae</taxon>
        <taxon>Paramuricea</taxon>
    </lineage>
</organism>
<name>A0A6S7IJR1_PARCT</name>
<reference evidence="1" key="1">
    <citation type="submission" date="2020-04" db="EMBL/GenBank/DDBJ databases">
        <authorList>
            <person name="Alioto T."/>
            <person name="Alioto T."/>
            <person name="Gomez Garrido J."/>
        </authorList>
    </citation>
    <scope>NUCLEOTIDE SEQUENCE</scope>
    <source>
        <strain evidence="1">A484AB</strain>
    </source>
</reference>